<feature type="region of interest" description="Disordered" evidence="1">
    <location>
        <begin position="206"/>
        <end position="236"/>
    </location>
</feature>
<organism evidence="3 4">
    <name type="scientific">Gasterosteus aculeatus aculeatus</name>
    <name type="common">three-spined stickleback</name>
    <dbReference type="NCBI Taxonomy" id="481459"/>
    <lineage>
        <taxon>Eukaryota</taxon>
        <taxon>Metazoa</taxon>
        <taxon>Chordata</taxon>
        <taxon>Craniata</taxon>
        <taxon>Vertebrata</taxon>
        <taxon>Euteleostomi</taxon>
        <taxon>Actinopterygii</taxon>
        <taxon>Neopterygii</taxon>
        <taxon>Teleostei</taxon>
        <taxon>Neoteleostei</taxon>
        <taxon>Acanthomorphata</taxon>
        <taxon>Eupercaria</taxon>
        <taxon>Perciformes</taxon>
        <taxon>Cottioidei</taxon>
        <taxon>Gasterosteales</taxon>
        <taxon>Gasterosteidae</taxon>
        <taxon>Gasterosteus</taxon>
    </lineage>
</organism>
<reference evidence="3" key="2">
    <citation type="submission" date="2025-08" db="UniProtKB">
        <authorList>
            <consortium name="Ensembl"/>
        </authorList>
    </citation>
    <scope>IDENTIFICATION</scope>
</reference>
<protein>
    <recommendedName>
        <fullName evidence="2">Alcohol dehydrogenase-like N-terminal domain-containing protein</fullName>
    </recommendedName>
</protein>
<evidence type="ECO:0000313" key="3">
    <source>
        <dbReference type="Ensembl" id="ENSGACP00000031015.1"/>
    </source>
</evidence>
<dbReference type="Gene3D" id="3.90.180.10">
    <property type="entry name" value="Medium-chain alcohol dehydrogenases, catalytic domain"/>
    <property type="match status" value="1"/>
</dbReference>
<name>A0AAQ4NWK8_GASAC</name>
<dbReference type="GeneTree" id="ENSGT00880000138028"/>
<evidence type="ECO:0000256" key="1">
    <source>
        <dbReference type="SAM" id="MobiDB-lite"/>
    </source>
</evidence>
<keyword evidence="4" id="KW-1185">Reference proteome</keyword>
<dbReference type="AlphaFoldDB" id="A0AAQ4NWK8"/>
<dbReference type="GO" id="GO:0005739">
    <property type="term" value="C:mitochondrion"/>
    <property type="evidence" value="ECO:0007669"/>
    <property type="project" value="TreeGrafter"/>
</dbReference>
<evidence type="ECO:0000313" key="4">
    <source>
        <dbReference type="Proteomes" id="UP000007635"/>
    </source>
</evidence>
<reference evidence="3" key="3">
    <citation type="submission" date="2025-09" db="UniProtKB">
        <authorList>
            <consortium name="Ensembl"/>
        </authorList>
    </citation>
    <scope>IDENTIFICATION</scope>
</reference>
<dbReference type="InterPro" id="IPR011032">
    <property type="entry name" value="GroES-like_sf"/>
</dbReference>
<dbReference type="InterPro" id="IPR050700">
    <property type="entry name" value="YIM1/Zinc_Alcohol_DH_Fams"/>
</dbReference>
<reference evidence="3 4" key="1">
    <citation type="journal article" date="2021" name="G3 (Bethesda)">
        <title>Improved contiguity of the threespine stickleback genome using long-read sequencing.</title>
        <authorList>
            <person name="Nath S."/>
            <person name="Shaw D.E."/>
            <person name="White M.A."/>
        </authorList>
    </citation>
    <scope>NUCLEOTIDE SEQUENCE [LARGE SCALE GENOMIC DNA]</scope>
    <source>
        <strain evidence="3 4">Lake Benthic</strain>
    </source>
</reference>
<feature type="domain" description="Alcohol dehydrogenase-like N-terminal" evidence="2">
    <location>
        <begin position="80"/>
        <end position="153"/>
    </location>
</feature>
<dbReference type="Pfam" id="PF08240">
    <property type="entry name" value="ADH_N"/>
    <property type="match status" value="1"/>
</dbReference>
<dbReference type="Ensembl" id="ENSGACT00000061082.1">
    <property type="protein sequence ID" value="ENSGACP00000031015.1"/>
    <property type="gene ID" value="ENSGACG00000009538.2"/>
</dbReference>
<dbReference type="SUPFAM" id="SSF50129">
    <property type="entry name" value="GroES-like"/>
    <property type="match status" value="1"/>
</dbReference>
<dbReference type="Proteomes" id="UP000007635">
    <property type="component" value="Chromosome XVIII"/>
</dbReference>
<accession>A0AAQ4NWK8</accession>
<dbReference type="PANTHER" id="PTHR11695:SF294">
    <property type="entry name" value="RETICULON-4-INTERACTING PROTEIN 1, MITOCHONDRIAL"/>
    <property type="match status" value="1"/>
</dbReference>
<sequence>MGSVRAMASTRLLSSFNAKAAHATKTLARSGWSASLRRNACSSPSALRSCMSAWVIDQYGTDGVLKYTEEMPVPSVGSTSEVLIRVHAASLNPLDISMKGGYGAKLLNLRRDPMSVMAGASEFPLVLGRDVSGEVVDCGSDVTHVVPGDEVWAAVPPWKQGSLAEFVTLTEYESFDHGSIGRCWNIFYTVIEGLGGPRNRYLLTERRRPRERAGGRRGGGLHGRRLARTTRNDGEV</sequence>
<proteinExistence type="predicted"/>
<dbReference type="InterPro" id="IPR013154">
    <property type="entry name" value="ADH-like_N"/>
</dbReference>
<dbReference type="PANTHER" id="PTHR11695">
    <property type="entry name" value="ALCOHOL DEHYDROGENASE RELATED"/>
    <property type="match status" value="1"/>
</dbReference>
<evidence type="ECO:0000259" key="2">
    <source>
        <dbReference type="Pfam" id="PF08240"/>
    </source>
</evidence>